<comment type="caution">
    <text evidence="2">The sequence shown here is derived from an EMBL/GenBank/DDBJ whole genome shotgun (WGS) entry which is preliminary data.</text>
</comment>
<accession>A0A4C1USQ9</accession>
<dbReference type="EMBL" id="BGZK01000221">
    <property type="protein sequence ID" value="GBP29501.1"/>
    <property type="molecule type" value="Genomic_DNA"/>
</dbReference>
<feature type="compositionally biased region" description="Polar residues" evidence="1">
    <location>
        <begin position="302"/>
        <end position="311"/>
    </location>
</feature>
<protein>
    <submittedName>
        <fullName evidence="2">Uncharacterized protein</fullName>
    </submittedName>
</protein>
<evidence type="ECO:0000256" key="1">
    <source>
        <dbReference type="SAM" id="MobiDB-lite"/>
    </source>
</evidence>
<dbReference type="Proteomes" id="UP000299102">
    <property type="component" value="Unassembled WGS sequence"/>
</dbReference>
<organism evidence="2 3">
    <name type="scientific">Eumeta variegata</name>
    <name type="common">Bagworm moth</name>
    <name type="synonym">Eumeta japonica</name>
    <dbReference type="NCBI Taxonomy" id="151549"/>
    <lineage>
        <taxon>Eukaryota</taxon>
        <taxon>Metazoa</taxon>
        <taxon>Ecdysozoa</taxon>
        <taxon>Arthropoda</taxon>
        <taxon>Hexapoda</taxon>
        <taxon>Insecta</taxon>
        <taxon>Pterygota</taxon>
        <taxon>Neoptera</taxon>
        <taxon>Endopterygota</taxon>
        <taxon>Lepidoptera</taxon>
        <taxon>Glossata</taxon>
        <taxon>Ditrysia</taxon>
        <taxon>Tineoidea</taxon>
        <taxon>Psychidae</taxon>
        <taxon>Oiketicinae</taxon>
        <taxon>Eumeta</taxon>
    </lineage>
</organism>
<reference evidence="2 3" key="1">
    <citation type="journal article" date="2019" name="Commun. Biol.">
        <title>The bagworm genome reveals a unique fibroin gene that provides high tensile strength.</title>
        <authorList>
            <person name="Kono N."/>
            <person name="Nakamura H."/>
            <person name="Ohtoshi R."/>
            <person name="Tomita M."/>
            <person name="Numata K."/>
            <person name="Arakawa K."/>
        </authorList>
    </citation>
    <scope>NUCLEOTIDE SEQUENCE [LARGE SCALE GENOMIC DNA]</scope>
</reference>
<dbReference type="OrthoDB" id="7454295at2759"/>
<name>A0A4C1USQ9_EUMVA</name>
<dbReference type="AlphaFoldDB" id="A0A4C1USQ9"/>
<sequence length="341" mass="40528">MAELKQNDMDFIVDDLTNSPIWYRNKEKYMNISCEETDCLVNEQEEEIVENTREILAKPLEKEVKRLKNKGIGKRSNIPKKVDLSRNPLIMFLLSYWDSNYMILILSEMVKNVPNQWLNNRLMFRVAVELKKIMKIMQRLLEEKDILSQRLFRNLHGDALRARICHDIIESPDFNIPGDVRGKFLRSILCNFDENSKKFSITHRGRKYGKRGILLIAEHNEQLHIIHDCSCSNGTCRCKIIANILNYRKERRNTYPGCEFELFYQKESMLRSRLTEYEQEEAGFTQPSTQSEQALRKDTKYSAGQSEQQQSRIRRLRHYARRCTKSFKYDEDWWDYLASEG</sequence>
<evidence type="ECO:0000313" key="3">
    <source>
        <dbReference type="Proteomes" id="UP000299102"/>
    </source>
</evidence>
<evidence type="ECO:0000313" key="2">
    <source>
        <dbReference type="EMBL" id="GBP29501.1"/>
    </source>
</evidence>
<feature type="region of interest" description="Disordered" evidence="1">
    <location>
        <begin position="281"/>
        <end position="311"/>
    </location>
</feature>
<gene>
    <name evidence="2" type="ORF">EVAR_93298_1</name>
</gene>
<keyword evidence="3" id="KW-1185">Reference proteome</keyword>
<proteinExistence type="predicted"/>